<name>A0A3Q8S5N8_9BACL</name>
<dbReference type="GO" id="GO:0005506">
    <property type="term" value="F:iron ion binding"/>
    <property type="evidence" value="ECO:0007669"/>
    <property type="project" value="InterPro"/>
</dbReference>
<evidence type="ECO:0000313" key="9">
    <source>
        <dbReference type="Proteomes" id="UP000273145"/>
    </source>
</evidence>
<protein>
    <submittedName>
        <fullName evidence="8">Cytochrome P450</fullName>
    </submittedName>
</protein>
<accession>A0A3Q8S5N8</accession>
<dbReference type="Proteomes" id="UP000273145">
    <property type="component" value="Chromosome"/>
</dbReference>
<dbReference type="EMBL" id="CP034248">
    <property type="protein sequence ID" value="AZK47583.1"/>
    <property type="molecule type" value="Genomic_DNA"/>
</dbReference>
<organism evidence="8 9">
    <name type="scientific">Paenibacillus lentus</name>
    <dbReference type="NCBI Taxonomy" id="1338368"/>
    <lineage>
        <taxon>Bacteria</taxon>
        <taxon>Bacillati</taxon>
        <taxon>Bacillota</taxon>
        <taxon>Bacilli</taxon>
        <taxon>Bacillales</taxon>
        <taxon>Paenibacillaceae</taxon>
        <taxon>Paenibacillus</taxon>
    </lineage>
</organism>
<keyword evidence="5 7" id="KW-0408">Iron</keyword>
<dbReference type="RefSeq" id="WP_125083607.1">
    <property type="nucleotide sequence ID" value="NZ_CP034248.1"/>
</dbReference>
<keyword evidence="6 7" id="KW-0503">Monooxygenase</keyword>
<dbReference type="KEGG" id="plen:EIM92_16690"/>
<evidence type="ECO:0000256" key="6">
    <source>
        <dbReference type="ARBA" id="ARBA00023033"/>
    </source>
</evidence>
<dbReference type="OrthoDB" id="9801155at2"/>
<keyword evidence="3 7" id="KW-0479">Metal-binding</keyword>
<dbReference type="PRINTS" id="PR00359">
    <property type="entry name" value="BP450"/>
</dbReference>
<evidence type="ECO:0000256" key="3">
    <source>
        <dbReference type="ARBA" id="ARBA00022723"/>
    </source>
</evidence>
<dbReference type="AlphaFoldDB" id="A0A3Q8S5N8"/>
<proteinExistence type="inferred from homology"/>
<evidence type="ECO:0000256" key="4">
    <source>
        <dbReference type="ARBA" id="ARBA00023002"/>
    </source>
</evidence>
<dbReference type="InterPro" id="IPR001128">
    <property type="entry name" value="Cyt_P450"/>
</dbReference>
<sequence>MQTNQSLSENLFTEAFTQDPFPTYAQLRDHQPIMRMLFPDGQSGWIISRYEDAVLALKDPRFVKDMRNAGLDEDVIFIKDNMLFSDPPDHKRLRGLVQKAFTPQLISGMRGRIQQIADELLAAVEGKEAINLIDDYAFPLPIIVISEMLGVPQSDRDKFRVWSNALIEHSGRESDEEMRALILEFREYLRAWIAEARKQPGDDLISQLIVSEEQGDRLSEDELYNLVMLLIIAGHETTVNLIGNGMLALLQHPDQLRLLQNKPELIHTAIEEMLRYNGPVEFSTSRWVKEDLEFKGISMSRGDLVIVSLSSANRDPEQFSDPDLFDITREKSPHLAFGKGIHLCLGAPLARLEGEIAINSLLKRYPDVRLKGDTSELEWRPGMIVRGVKEIPLYL</sequence>
<reference evidence="8 9" key="1">
    <citation type="submission" date="2018-11" db="EMBL/GenBank/DDBJ databases">
        <title>Genome sequencing of Paenibacillus lentus DSM25539(T).</title>
        <authorList>
            <person name="Kook J.-K."/>
            <person name="Park S.-N."/>
            <person name="Lim Y.K."/>
        </authorList>
    </citation>
    <scope>NUCLEOTIDE SEQUENCE [LARGE SCALE GENOMIC DNA]</scope>
    <source>
        <strain evidence="8 9">DSM 25539</strain>
    </source>
</reference>
<evidence type="ECO:0000313" key="8">
    <source>
        <dbReference type="EMBL" id="AZK47583.1"/>
    </source>
</evidence>
<evidence type="ECO:0000256" key="1">
    <source>
        <dbReference type="ARBA" id="ARBA00010617"/>
    </source>
</evidence>
<evidence type="ECO:0000256" key="5">
    <source>
        <dbReference type="ARBA" id="ARBA00023004"/>
    </source>
</evidence>
<gene>
    <name evidence="8" type="ORF">EIM92_16690</name>
</gene>
<dbReference type="InterPro" id="IPR036396">
    <property type="entry name" value="Cyt_P450_sf"/>
</dbReference>
<comment type="similarity">
    <text evidence="1 7">Belongs to the cytochrome P450 family.</text>
</comment>
<dbReference type="InterPro" id="IPR002397">
    <property type="entry name" value="Cyt_P450_B"/>
</dbReference>
<keyword evidence="2 7" id="KW-0349">Heme</keyword>
<dbReference type="Gene3D" id="1.10.630.10">
    <property type="entry name" value="Cytochrome P450"/>
    <property type="match status" value="1"/>
</dbReference>
<dbReference type="PANTHER" id="PTHR46696">
    <property type="entry name" value="P450, PUTATIVE (EUROFUNG)-RELATED"/>
    <property type="match status" value="1"/>
</dbReference>
<dbReference type="CDD" id="cd11029">
    <property type="entry name" value="CYP107-like"/>
    <property type="match status" value="1"/>
</dbReference>
<dbReference type="SUPFAM" id="SSF48264">
    <property type="entry name" value="Cytochrome P450"/>
    <property type="match status" value="1"/>
</dbReference>
<evidence type="ECO:0000256" key="7">
    <source>
        <dbReference type="RuleBase" id="RU000461"/>
    </source>
</evidence>
<keyword evidence="4 7" id="KW-0560">Oxidoreductase</keyword>
<evidence type="ECO:0000256" key="2">
    <source>
        <dbReference type="ARBA" id="ARBA00022617"/>
    </source>
</evidence>
<dbReference type="InterPro" id="IPR017972">
    <property type="entry name" value="Cyt_P450_CS"/>
</dbReference>
<dbReference type="PANTHER" id="PTHR46696:SF1">
    <property type="entry name" value="CYTOCHROME P450 YJIB-RELATED"/>
    <property type="match status" value="1"/>
</dbReference>
<dbReference type="GO" id="GO:0020037">
    <property type="term" value="F:heme binding"/>
    <property type="evidence" value="ECO:0007669"/>
    <property type="project" value="InterPro"/>
</dbReference>
<keyword evidence="9" id="KW-1185">Reference proteome</keyword>
<dbReference type="FunFam" id="1.10.630.10:FF:000018">
    <property type="entry name" value="Cytochrome P450 monooxygenase"/>
    <property type="match status" value="1"/>
</dbReference>
<dbReference type="Pfam" id="PF00067">
    <property type="entry name" value="p450"/>
    <property type="match status" value="2"/>
</dbReference>
<dbReference type="GO" id="GO:0016705">
    <property type="term" value="F:oxidoreductase activity, acting on paired donors, with incorporation or reduction of molecular oxygen"/>
    <property type="evidence" value="ECO:0007669"/>
    <property type="project" value="InterPro"/>
</dbReference>
<dbReference type="GO" id="GO:0004497">
    <property type="term" value="F:monooxygenase activity"/>
    <property type="evidence" value="ECO:0007669"/>
    <property type="project" value="UniProtKB-KW"/>
</dbReference>
<dbReference type="PROSITE" id="PS00086">
    <property type="entry name" value="CYTOCHROME_P450"/>
    <property type="match status" value="1"/>
</dbReference>